<keyword evidence="1" id="KW-0378">Hydrolase</keyword>
<dbReference type="EMBL" id="CADCTC010000019">
    <property type="protein sequence ID" value="CAA9218158.1"/>
    <property type="molecule type" value="Genomic_DNA"/>
</dbReference>
<dbReference type="InterPro" id="IPR017850">
    <property type="entry name" value="Alkaline_phosphatase_core_sf"/>
</dbReference>
<dbReference type="Gene3D" id="3.40.720.10">
    <property type="entry name" value="Alkaline Phosphatase, subunit A"/>
    <property type="match status" value="1"/>
</dbReference>
<evidence type="ECO:0000313" key="1">
    <source>
        <dbReference type="EMBL" id="CAA9218158.1"/>
    </source>
</evidence>
<name>A0A6J4HAI9_9CHLR</name>
<protein>
    <submittedName>
        <fullName evidence="1">Choline-sulfatase</fullName>
        <ecNumber evidence="1">3.1.6.6</ecNumber>
    </submittedName>
</protein>
<dbReference type="AlphaFoldDB" id="A0A6J4HAI9"/>
<organism evidence="1">
    <name type="scientific">uncultured Chloroflexota bacterium</name>
    <dbReference type="NCBI Taxonomy" id="166587"/>
    <lineage>
        <taxon>Bacteria</taxon>
        <taxon>Bacillati</taxon>
        <taxon>Chloroflexota</taxon>
        <taxon>environmental samples</taxon>
    </lineage>
</organism>
<accession>A0A6J4HAI9</accession>
<dbReference type="SUPFAM" id="SSF53649">
    <property type="entry name" value="Alkaline phosphatase-like"/>
    <property type="match status" value="1"/>
</dbReference>
<gene>
    <name evidence="1" type="ORF">AVDCRST_MAG77-332</name>
</gene>
<reference evidence="1" key="1">
    <citation type="submission" date="2020-02" db="EMBL/GenBank/DDBJ databases">
        <authorList>
            <person name="Meier V. D."/>
        </authorList>
    </citation>
    <scope>NUCLEOTIDE SEQUENCE</scope>
    <source>
        <strain evidence="1">AVDCRST_MAG77</strain>
    </source>
</reference>
<sequence>MVVSFYGPHFPYAVPAPYDTMYDPASVERWPNFDETFAGKPTIQQREQLRWNANHLG</sequence>
<dbReference type="EC" id="3.1.6.6" evidence="1"/>
<dbReference type="GO" id="GO:0047753">
    <property type="term" value="F:choline-sulfatase activity"/>
    <property type="evidence" value="ECO:0007669"/>
    <property type="project" value="UniProtKB-EC"/>
</dbReference>
<proteinExistence type="predicted"/>